<sequence>MSMYVVKNAKEIIVKLKLKKALDFLIMSIIDSLIFILLNASKLVLVQFRFLNLKLLIQELMIAKNTNVKKNAQTVMLIAIRRLDMKACIQLQLTEIRKNAFISPKLRLLSTKIWPKDHRKKPQENSKQEKLLILNSAI</sequence>
<protein>
    <recommendedName>
        <fullName evidence="4">Transmembrane protein</fullName>
    </recommendedName>
</protein>
<dbReference type="Proteomes" id="UP001162131">
    <property type="component" value="Unassembled WGS sequence"/>
</dbReference>
<feature type="transmembrane region" description="Helical" evidence="1">
    <location>
        <begin position="21"/>
        <end position="40"/>
    </location>
</feature>
<evidence type="ECO:0000313" key="3">
    <source>
        <dbReference type="Proteomes" id="UP001162131"/>
    </source>
</evidence>
<keyword evidence="1" id="KW-1133">Transmembrane helix</keyword>
<name>A0AAU9KMG8_9CILI</name>
<accession>A0AAU9KMG8</accession>
<organism evidence="2 3">
    <name type="scientific">Blepharisma stoltei</name>
    <dbReference type="NCBI Taxonomy" id="1481888"/>
    <lineage>
        <taxon>Eukaryota</taxon>
        <taxon>Sar</taxon>
        <taxon>Alveolata</taxon>
        <taxon>Ciliophora</taxon>
        <taxon>Postciliodesmatophora</taxon>
        <taxon>Heterotrichea</taxon>
        <taxon>Heterotrichida</taxon>
        <taxon>Blepharismidae</taxon>
        <taxon>Blepharisma</taxon>
    </lineage>
</organism>
<keyword evidence="1" id="KW-0812">Transmembrane</keyword>
<keyword evidence="1" id="KW-0472">Membrane</keyword>
<proteinExistence type="predicted"/>
<comment type="caution">
    <text evidence="2">The sequence shown here is derived from an EMBL/GenBank/DDBJ whole genome shotgun (WGS) entry which is preliminary data.</text>
</comment>
<evidence type="ECO:0000313" key="2">
    <source>
        <dbReference type="EMBL" id="CAG9335281.1"/>
    </source>
</evidence>
<evidence type="ECO:0000256" key="1">
    <source>
        <dbReference type="SAM" id="Phobius"/>
    </source>
</evidence>
<gene>
    <name evidence="2" type="ORF">BSTOLATCC_MIC63758</name>
</gene>
<keyword evidence="3" id="KW-1185">Reference proteome</keyword>
<evidence type="ECO:0008006" key="4">
    <source>
        <dbReference type="Google" id="ProtNLM"/>
    </source>
</evidence>
<dbReference type="EMBL" id="CAJZBQ010000062">
    <property type="protein sequence ID" value="CAG9335281.1"/>
    <property type="molecule type" value="Genomic_DNA"/>
</dbReference>
<reference evidence="2" key="1">
    <citation type="submission" date="2021-09" db="EMBL/GenBank/DDBJ databases">
        <authorList>
            <consortium name="AG Swart"/>
            <person name="Singh M."/>
            <person name="Singh A."/>
            <person name="Seah K."/>
            <person name="Emmerich C."/>
        </authorList>
    </citation>
    <scope>NUCLEOTIDE SEQUENCE</scope>
    <source>
        <strain evidence="2">ATCC30299</strain>
    </source>
</reference>
<dbReference type="AlphaFoldDB" id="A0AAU9KMG8"/>